<evidence type="ECO:0008006" key="3">
    <source>
        <dbReference type="Google" id="ProtNLM"/>
    </source>
</evidence>
<evidence type="ECO:0000313" key="1">
    <source>
        <dbReference type="EMBL" id="QGU06569.1"/>
    </source>
</evidence>
<dbReference type="EMBL" id="CP046455">
    <property type="protein sequence ID" value="QGU06569.1"/>
    <property type="molecule type" value="Genomic_DNA"/>
</dbReference>
<accession>A0A6B8VTZ5</accession>
<protein>
    <recommendedName>
        <fullName evidence="3">META domain protein</fullName>
    </recommendedName>
</protein>
<evidence type="ECO:0000313" key="2">
    <source>
        <dbReference type="Proteomes" id="UP000424462"/>
    </source>
</evidence>
<dbReference type="KEGG" id="cok:COCCU_03075"/>
<organism evidence="1 2">
    <name type="scientific">Corynebacterium occultum</name>
    <dbReference type="NCBI Taxonomy" id="2675219"/>
    <lineage>
        <taxon>Bacteria</taxon>
        <taxon>Bacillati</taxon>
        <taxon>Actinomycetota</taxon>
        <taxon>Actinomycetes</taxon>
        <taxon>Mycobacteriales</taxon>
        <taxon>Corynebacteriaceae</taxon>
        <taxon>Corynebacterium</taxon>
    </lineage>
</organism>
<dbReference type="Proteomes" id="UP000424462">
    <property type="component" value="Chromosome"/>
</dbReference>
<reference evidence="1 2" key="1">
    <citation type="submission" date="2019-11" db="EMBL/GenBank/DDBJ databases">
        <title>Complete genome sequence of Corynebacterium kalinowskii 1959, a novel Corynebacterium species isolated from soil of a small paddock in Vilsendorf, Germany.</title>
        <authorList>
            <person name="Schaffert L."/>
            <person name="Ruwe M."/>
            <person name="Milse J."/>
            <person name="Hanuschka K."/>
            <person name="Ortseifen V."/>
            <person name="Droste J."/>
            <person name="Brandt D."/>
            <person name="Schlueter L."/>
            <person name="Kutter Y."/>
            <person name="Vinke S."/>
            <person name="Viehoefer P."/>
            <person name="Jacob L."/>
            <person name="Luebke N.-C."/>
            <person name="Schulte-Berndt E."/>
            <person name="Hain C."/>
            <person name="Linder M."/>
            <person name="Schmidt P."/>
            <person name="Wollenschlaeger L."/>
            <person name="Luttermann T."/>
            <person name="Thieme E."/>
            <person name="Hassa J."/>
            <person name="Haak M."/>
            <person name="Wittchen M."/>
            <person name="Mentz A."/>
            <person name="Persicke M."/>
            <person name="Busche T."/>
            <person name="Ruckert C."/>
        </authorList>
    </citation>
    <scope>NUCLEOTIDE SEQUENCE [LARGE SCALE GENOMIC DNA]</scope>
    <source>
        <strain evidence="1 2">2039</strain>
    </source>
</reference>
<name>A0A6B8VTZ5_9CORY</name>
<gene>
    <name evidence="1" type="ORF">COCCU_03075</name>
</gene>
<keyword evidence="2" id="KW-1185">Reference proteome</keyword>
<sequence length="138" mass="14749" precursor="true">MSSLLSSLILSNALISSPVPGSSAPEPLPEPEVAAWSWVLDTSDSTSYRVPGLTLTDDGHAGGHDGCNSFRYISFPGYEGPMWTPEGNQVVFHGMRLATMMGCQGHDDTLAKADTFILDGDNLLLFRGEEFLGTMVPA</sequence>
<proteinExistence type="predicted"/>
<dbReference type="AlphaFoldDB" id="A0A6B8VTZ5"/>